<name>A0A7S0FIV6_9DINO</name>
<dbReference type="EMBL" id="HBEG01025953">
    <property type="protein sequence ID" value="CAD8362194.1"/>
    <property type="molecule type" value="Transcribed_RNA"/>
</dbReference>
<proteinExistence type="predicted"/>
<keyword evidence="1" id="KW-1133">Transmembrane helix</keyword>
<keyword evidence="1" id="KW-0812">Transmembrane</keyword>
<evidence type="ECO:0000313" key="2">
    <source>
        <dbReference type="EMBL" id="CAD8362194.1"/>
    </source>
</evidence>
<reference evidence="2" key="1">
    <citation type="submission" date="2021-01" db="EMBL/GenBank/DDBJ databases">
        <authorList>
            <person name="Corre E."/>
            <person name="Pelletier E."/>
            <person name="Niang G."/>
            <person name="Scheremetjew M."/>
            <person name="Finn R."/>
            <person name="Kale V."/>
            <person name="Holt S."/>
            <person name="Cochrane G."/>
            <person name="Meng A."/>
            <person name="Brown T."/>
            <person name="Cohen L."/>
        </authorList>
    </citation>
    <scope>NUCLEOTIDE SEQUENCE</scope>
    <source>
        <strain evidence="2">Pbaha01</strain>
    </source>
</reference>
<organism evidence="2">
    <name type="scientific">Pyrodinium bahamense</name>
    <dbReference type="NCBI Taxonomy" id="73915"/>
    <lineage>
        <taxon>Eukaryota</taxon>
        <taxon>Sar</taxon>
        <taxon>Alveolata</taxon>
        <taxon>Dinophyceae</taxon>
        <taxon>Gonyaulacales</taxon>
        <taxon>Pyrocystaceae</taxon>
        <taxon>Pyrodinium</taxon>
    </lineage>
</organism>
<keyword evidence="1" id="KW-0472">Membrane</keyword>
<accession>A0A7S0FIV6</accession>
<gene>
    <name evidence="2" type="ORF">PBAH0796_LOCUS15746</name>
</gene>
<evidence type="ECO:0000256" key="1">
    <source>
        <dbReference type="SAM" id="Phobius"/>
    </source>
</evidence>
<dbReference type="AlphaFoldDB" id="A0A7S0FIV6"/>
<sequence>MPAILSNSTMAGAVRTPSNITDNTLDDRVIIRSFVGKTKAATATYCSAERRLSTIFAARYSAVALASCSSVLNGTLFTASVSIISPRGHITTACGVASERSTVIVATLAMVNRAGRSVSNSRSVRSITRRLRFAASINVTDACRFTRRILAIVAVARNILLIARVFSIETHPVVSKALVVVIQAGFITAKDNVPTIKARLILSGTVLLVAKPCHSPIAVGIATISAYLVLTATLTIIAAAAGCIITGASIATNKCHILPEVLPIITQARCAIADERTVAQVLHPSIIAPLSVVAQGGSNSAQDFILL</sequence>
<protein>
    <submittedName>
        <fullName evidence="2">Uncharacterized protein</fullName>
    </submittedName>
</protein>
<feature type="transmembrane region" description="Helical" evidence="1">
    <location>
        <begin position="217"/>
        <end position="245"/>
    </location>
</feature>